<protein>
    <submittedName>
        <fullName evidence="2">Uncharacterized protein</fullName>
    </submittedName>
</protein>
<name>A0ABW3CSP9_9ACTN</name>
<feature type="region of interest" description="Disordered" evidence="1">
    <location>
        <begin position="1"/>
        <end position="20"/>
    </location>
</feature>
<accession>A0ABW3CSP9</accession>
<comment type="caution">
    <text evidence="2">The sequence shown here is derived from an EMBL/GenBank/DDBJ whole genome shotgun (WGS) entry which is preliminary data.</text>
</comment>
<reference evidence="3" key="1">
    <citation type="journal article" date="2019" name="Int. J. Syst. Evol. Microbiol.">
        <title>The Global Catalogue of Microorganisms (GCM) 10K type strain sequencing project: providing services to taxonomists for standard genome sequencing and annotation.</title>
        <authorList>
            <consortium name="The Broad Institute Genomics Platform"/>
            <consortium name="The Broad Institute Genome Sequencing Center for Infectious Disease"/>
            <person name="Wu L."/>
            <person name="Ma J."/>
        </authorList>
    </citation>
    <scope>NUCLEOTIDE SEQUENCE [LARGE SCALE GENOMIC DNA]</scope>
    <source>
        <strain evidence="3">JCM 31696</strain>
    </source>
</reference>
<evidence type="ECO:0000256" key="1">
    <source>
        <dbReference type="SAM" id="MobiDB-lite"/>
    </source>
</evidence>
<gene>
    <name evidence="2" type="ORF">ACFQ07_30450</name>
</gene>
<keyword evidence="3" id="KW-1185">Reference proteome</keyword>
<dbReference type="EMBL" id="JBHTIR010004182">
    <property type="protein sequence ID" value="MFD0856592.1"/>
    <property type="molecule type" value="Genomic_DNA"/>
</dbReference>
<feature type="non-terminal residue" evidence="2">
    <location>
        <position position="1"/>
    </location>
</feature>
<organism evidence="2 3">
    <name type="scientific">Actinomadura adrarensis</name>
    <dbReference type="NCBI Taxonomy" id="1819600"/>
    <lineage>
        <taxon>Bacteria</taxon>
        <taxon>Bacillati</taxon>
        <taxon>Actinomycetota</taxon>
        <taxon>Actinomycetes</taxon>
        <taxon>Streptosporangiales</taxon>
        <taxon>Thermomonosporaceae</taxon>
        <taxon>Actinomadura</taxon>
    </lineage>
</organism>
<proteinExistence type="predicted"/>
<dbReference type="Proteomes" id="UP001597083">
    <property type="component" value="Unassembled WGS sequence"/>
</dbReference>
<evidence type="ECO:0000313" key="3">
    <source>
        <dbReference type="Proteomes" id="UP001597083"/>
    </source>
</evidence>
<sequence>QRVDRRQAPPDFRQLVQDEQDVVQQGTAVQQMRGKAEWPNTLAFEETFGTSGRASSMPSAQRSFAAACFGPECDVAFSPAEAVALARGSLAARGSWSRVCSDSS</sequence>
<evidence type="ECO:0000313" key="2">
    <source>
        <dbReference type="EMBL" id="MFD0856592.1"/>
    </source>
</evidence>